<dbReference type="Proteomes" id="UP000267027">
    <property type="component" value="Unassembled WGS sequence"/>
</dbReference>
<sequence length="108" mass="11871">MFFRCSGLVLSGPGAVRFFADEMACRILEGRTGGTTYPSSFISYDGRLSPWSNPDVEIFGYSSFPVSQTALNGWRRLVSARPATSCLFLLACVIKSYIEKSDAKVRAL</sequence>
<accession>A0A0R3PG56</accession>
<dbReference type="WBParaSite" id="ACOC_0000322601-mRNA-1">
    <property type="protein sequence ID" value="ACOC_0000322601-mRNA-1"/>
    <property type="gene ID" value="ACOC_0000322601"/>
</dbReference>
<gene>
    <name evidence="1" type="ORF">ACOC_LOCUS3227</name>
</gene>
<reference evidence="1 2" key="2">
    <citation type="submission" date="2018-11" db="EMBL/GenBank/DDBJ databases">
        <authorList>
            <consortium name="Pathogen Informatics"/>
        </authorList>
    </citation>
    <scope>NUCLEOTIDE SEQUENCE [LARGE SCALE GENOMIC DNA]</scope>
    <source>
        <strain evidence="1 2">Costa Rica</strain>
    </source>
</reference>
<proteinExistence type="predicted"/>
<dbReference type="EMBL" id="UYYA01000890">
    <property type="protein sequence ID" value="VDM54812.1"/>
    <property type="molecule type" value="Genomic_DNA"/>
</dbReference>
<organism evidence="3">
    <name type="scientific">Angiostrongylus costaricensis</name>
    <name type="common">Nematode worm</name>
    <dbReference type="NCBI Taxonomy" id="334426"/>
    <lineage>
        <taxon>Eukaryota</taxon>
        <taxon>Metazoa</taxon>
        <taxon>Ecdysozoa</taxon>
        <taxon>Nematoda</taxon>
        <taxon>Chromadorea</taxon>
        <taxon>Rhabditida</taxon>
        <taxon>Rhabditina</taxon>
        <taxon>Rhabditomorpha</taxon>
        <taxon>Strongyloidea</taxon>
        <taxon>Metastrongylidae</taxon>
        <taxon>Angiostrongylus</taxon>
    </lineage>
</organism>
<reference evidence="3" key="1">
    <citation type="submission" date="2017-02" db="UniProtKB">
        <authorList>
            <consortium name="WormBaseParasite"/>
        </authorList>
    </citation>
    <scope>IDENTIFICATION</scope>
</reference>
<evidence type="ECO:0000313" key="2">
    <source>
        <dbReference type="Proteomes" id="UP000267027"/>
    </source>
</evidence>
<evidence type="ECO:0000313" key="1">
    <source>
        <dbReference type="EMBL" id="VDM54812.1"/>
    </source>
</evidence>
<keyword evidence="2" id="KW-1185">Reference proteome</keyword>
<evidence type="ECO:0000313" key="3">
    <source>
        <dbReference type="WBParaSite" id="ACOC_0000322601-mRNA-1"/>
    </source>
</evidence>
<name>A0A0R3PG56_ANGCS</name>
<protein>
    <submittedName>
        <fullName evidence="3">Secreted protein</fullName>
    </submittedName>
</protein>
<dbReference type="AlphaFoldDB" id="A0A0R3PG56"/>
<dbReference type="OrthoDB" id="10467451at2759"/>